<accession>A0A4V5TLZ3</accession>
<comment type="caution">
    <text evidence="2">The sequence shown here is derived from an EMBL/GenBank/DDBJ whole genome shotgun (WGS) entry which is preliminary data.</text>
</comment>
<gene>
    <name evidence="2" type="ORF">FC770_00375</name>
</gene>
<dbReference type="Gene3D" id="3.30.1540.10">
    <property type="entry name" value="formyl-coa transferase, domain 3"/>
    <property type="match status" value="1"/>
</dbReference>
<evidence type="ECO:0000313" key="2">
    <source>
        <dbReference type="EMBL" id="TKI63683.1"/>
    </source>
</evidence>
<organism evidence="2 3">
    <name type="scientific">Nocardioides jishulii</name>
    <dbReference type="NCBI Taxonomy" id="2575440"/>
    <lineage>
        <taxon>Bacteria</taxon>
        <taxon>Bacillati</taxon>
        <taxon>Actinomycetota</taxon>
        <taxon>Actinomycetes</taxon>
        <taxon>Propionibacteriales</taxon>
        <taxon>Nocardioidaceae</taxon>
        <taxon>Nocardioides</taxon>
    </lineage>
</organism>
<dbReference type="InterPro" id="IPR044855">
    <property type="entry name" value="CoA-Trfase_III_dom3_sf"/>
</dbReference>
<keyword evidence="3" id="KW-1185">Reference proteome</keyword>
<dbReference type="GO" id="GO:0008410">
    <property type="term" value="F:CoA-transferase activity"/>
    <property type="evidence" value="ECO:0007669"/>
    <property type="project" value="TreeGrafter"/>
</dbReference>
<dbReference type="RefSeq" id="WP_137064148.1">
    <property type="nucleotide sequence ID" value="NZ_CP040748.1"/>
</dbReference>
<dbReference type="OrthoDB" id="3561197at2"/>
<reference evidence="2 3" key="1">
    <citation type="submission" date="2019-04" db="EMBL/GenBank/DDBJ databases">
        <authorList>
            <person name="Dong K."/>
        </authorList>
    </citation>
    <scope>NUCLEOTIDE SEQUENCE [LARGE SCALE GENOMIC DNA]</scope>
    <source>
        <strain evidence="3">dk3543</strain>
    </source>
</reference>
<dbReference type="Proteomes" id="UP000307808">
    <property type="component" value="Unassembled WGS sequence"/>
</dbReference>
<dbReference type="AlphaFoldDB" id="A0A4V5TLZ3"/>
<keyword evidence="1 2" id="KW-0808">Transferase</keyword>
<dbReference type="PANTHER" id="PTHR48207:SF4">
    <property type="entry name" value="BLL6097 PROTEIN"/>
    <property type="match status" value="1"/>
</dbReference>
<dbReference type="Gene3D" id="3.40.50.10540">
    <property type="entry name" value="Crotonobetainyl-coa:carnitine coa-transferase, domain 1"/>
    <property type="match status" value="1"/>
</dbReference>
<protein>
    <submittedName>
        <fullName evidence="2">CoA transferase</fullName>
    </submittedName>
</protein>
<dbReference type="InterPro" id="IPR050483">
    <property type="entry name" value="CoA-transferase_III_domain"/>
</dbReference>
<dbReference type="Pfam" id="PF02515">
    <property type="entry name" value="CoA_transf_3"/>
    <property type="match status" value="1"/>
</dbReference>
<dbReference type="PANTHER" id="PTHR48207">
    <property type="entry name" value="SUCCINATE--HYDROXYMETHYLGLUTARATE COA-TRANSFERASE"/>
    <property type="match status" value="1"/>
</dbReference>
<name>A0A4V5TLZ3_9ACTN</name>
<evidence type="ECO:0000313" key="3">
    <source>
        <dbReference type="Proteomes" id="UP000307808"/>
    </source>
</evidence>
<dbReference type="SUPFAM" id="SSF89796">
    <property type="entry name" value="CoA-transferase family III (CaiB/BaiF)"/>
    <property type="match status" value="1"/>
</dbReference>
<evidence type="ECO:0000256" key="1">
    <source>
        <dbReference type="ARBA" id="ARBA00022679"/>
    </source>
</evidence>
<sequence length="395" mass="42970">MQHKPLAGIRVLEFGGYISGPYATSFLCSLGADVIKIERPGGGDDFRRGADADSFYFRQYNSGKRSVAVDLKTAEGIALVKALVPTADVVLENLRPGKMDALGLGRADLTALRPDLVYTSVTGFGSSGDMAARPAYDMIGQAFGGLVSTLSNAGDARLTGTCLADLITGLSTATGILAALVGRAHHGGGRHVETSISEAVSTLTIDAMTQFFDSGRAPTRQSRHPQAQNFCLRTSSGEFIVLHLSSSQKFWESLVAALGRPALLEDRRFARFADRETHYFELEPILEAEFARRPAAEWEQLLIAHDVPFAPVLDVDGFRRHPQVEALGLYEPEQDGLALTRVPWRFDSERPHRHPEAPRVGEHSVDVACEVYPADRVRDLVDRGVLALPRDPVHA</sequence>
<dbReference type="InterPro" id="IPR003673">
    <property type="entry name" value="CoA-Trfase_fam_III"/>
</dbReference>
<proteinExistence type="predicted"/>
<dbReference type="EMBL" id="SZPY01000001">
    <property type="protein sequence ID" value="TKI63683.1"/>
    <property type="molecule type" value="Genomic_DNA"/>
</dbReference>
<dbReference type="InterPro" id="IPR023606">
    <property type="entry name" value="CoA-Trfase_III_dom_1_sf"/>
</dbReference>